<dbReference type="InterPro" id="IPR018770">
    <property type="entry name" value="ChloroindolylP_hydrolase"/>
</dbReference>
<feature type="transmembrane region" description="Helical" evidence="2">
    <location>
        <begin position="27"/>
        <end position="46"/>
    </location>
</feature>
<accession>A0A5N6SAB9</accession>
<keyword evidence="2" id="KW-0812">Transmembrane</keyword>
<evidence type="ECO:0000256" key="1">
    <source>
        <dbReference type="SAM" id="MobiDB-lite"/>
    </source>
</evidence>
<gene>
    <name evidence="3" type="ORF">DDE84_00100</name>
</gene>
<organism evidence="3 4">
    <name type="scientific">Bifidobacterium tibiigranuli</name>
    <dbReference type="NCBI Taxonomy" id="2172043"/>
    <lineage>
        <taxon>Bacteria</taxon>
        <taxon>Bacillati</taxon>
        <taxon>Actinomycetota</taxon>
        <taxon>Actinomycetes</taxon>
        <taxon>Bifidobacteriales</taxon>
        <taxon>Bifidobacteriaceae</taxon>
        <taxon>Bifidobacterium</taxon>
    </lineage>
</organism>
<reference evidence="3 4" key="1">
    <citation type="submission" date="2018-04" db="EMBL/GenBank/DDBJ databases">
        <authorList>
            <person name="Eckel V.P."/>
            <person name="Vogel R.F."/>
        </authorList>
    </citation>
    <scope>NUCLEOTIDE SEQUENCE [LARGE SCALE GENOMIC DNA]</scope>
    <source>
        <strain evidence="4">TMW 2.1764</strain>
    </source>
</reference>
<sequence>MSVVLSFIAGLVLGLLAFVITGGGVPGLIVGFVCTVLGYVGVSLLLERRRKLGGVDADSVPDGTKALAALDEAKSRVGSIATLTRQIKDKGVSKEANDFIAATNALIAYVQESPNAWRTLSHYISVYGEQTESLLSGYLDVERSNSTPQLGPAKADAVRALDALERAAAGELRHAVETKALSLSADSEAIVRLAGMDGYDETDAKDAETPNAETKDTGLKSAESRNPGFRNTDAKDEA</sequence>
<feature type="region of interest" description="Disordered" evidence="1">
    <location>
        <begin position="200"/>
        <end position="238"/>
    </location>
</feature>
<name>A0A5N6SAB9_9BIFI</name>
<keyword evidence="2" id="KW-1133">Transmembrane helix</keyword>
<keyword evidence="4" id="KW-1185">Reference proteome</keyword>
<protein>
    <recommendedName>
        <fullName evidence="5">5-bromo-4-chloroindolyl phosphate hydrolysis protein</fullName>
    </recommendedName>
</protein>
<evidence type="ECO:0000313" key="4">
    <source>
        <dbReference type="Proteomes" id="UP000325415"/>
    </source>
</evidence>
<evidence type="ECO:0000256" key="2">
    <source>
        <dbReference type="SAM" id="Phobius"/>
    </source>
</evidence>
<evidence type="ECO:0000313" key="3">
    <source>
        <dbReference type="EMBL" id="KAE8130041.1"/>
    </source>
</evidence>
<dbReference type="Pfam" id="PF10112">
    <property type="entry name" value="Halogen_Hydrol"/>
    <property type="match status" value="1"/>
</dbReference>
<proteinExistence type="predicted"/>
<dbReference type="EMBL" id="QDAG01000001">
    <property type="protein sequence ID" value="KAE8130041.1"/>
    <property type="molecule type" value="Genomic_DNA"/>
</dbReference>
<keyword evidence="2" id="KW-0472">Membrane</keyword>
<feature type="compositionally biased region" description="Basic and acidic residues" evidence="1">
    <location>
        <begin position="202"/>
        <end position="218"/>
    </location>
</feature>
<dbReference type="GeneID" id="78126106"/>
<dbReference type="RefSeq" id="WP_152579737.1">
    <property type="nucleotide sequence ID" value="NZ_JAKVIV010000018.1"/>
</dbReference>
<dbReference type="OrthoDB" id="3233362at2"/>
<dbReference type="AlphaFoldDB" id="A0A5N6SAB9"/>
<evidence type="ECO:0008006" key="5">
    <source>
        <dbReference type="Google" id="ProtNLM"/>
    </source>
</evidence>
<comment type="caution">
    <text evidence="3">The sequence shown here is derived from an EMBL/GenBank/DDBJ whole genome shotgun (WGS) entry which is preliminary data.</text>
</comment>
<dbReference type="Proteomes" id="UP000325415">
    <property type="component" value="Unassembled WGS sequence"/>
</dbReference>